<protein>
    <submittedName>
        <fullName evidence="1">Uncharacterized protein</fullName>
    </submittedName>
</protein>
<keyword evidence="2" id="KW-1185">Reference proteome</keyword>
<dbReference type="Proteomes" id="UP000295264">
    <property type="component" value="Unassembled WGS sequence"/>
</dbReference>
<organism evidence="1 2">
    <name type="scientific">Sousa chinensis</name>
    <name type="common">Indo-pacific humpbacked dolphin</name>
    <name type="synonym">Steno chinensis</name>
    <dbReference type="NCBI Taxonomy" id="103600"/>
    <lineage>
        <taxon>Eukaryota</taxon>
        <taxon>Metazoa</taxon>
        <taxon>Chordata</taxon>
        <taxon>Craniata</taxon>
        <taxon>Vertebrata</taxon>
        <taxon>Euteleostomi</taxon>
        <taxon>Mammalia</taxon>
        <taxon>Eutheria</taxon>
        <taxon>Laurasiatheria</taxon>
        <taxon>Artiodactyla</taxon>
        <taxon>Whippomorpha</taxon>
        <taxon>Cetacea</taxon>
        <taxon>Odontoceti</taxon>
        <taxon>Delphinidae</taxon>
        <taxon>Sousa</taxon>
    </lineage>
</organism>
<accession>A0A484GYS6</accession>
<comment type="caution">
    <text evidence="1">The sequence shown here is derived from an EMBL/GenBank/DDBJ whole genome shotgun (WGS) entry which is preliminary data.</text>
</comment>
<reference evidence="1 2" key="1">
    <citation type="journal article" date="2018" name="Genomics">
        <title>Molecular footprints of inshore aquatic adaptation in Indo-Pacific humpback dolphin (Sousa chinensis).</title>
        <authorList>
            <person name="Ming Y."/>
            <person name="Jian J."/>
            <person name="Yu F."/>
            <person name="Yu X."/>
            <person name="Wang J."/>
            <person name="Liu W."/>
        </authorList>
    </citation>
    <scope>NUCLEOTIDE SEQUENCE [LARGE SCALE GENOMIC DNA]</scope>
    <source>
        <strain evidence="1">MY-2018</strain>
        <tissue evidence="1">Skin</tissue>
    </source>
</reference>
<feature type="non-terminal residue" evidence="1">
    <location>
        <position position="1"/>
    </location>
</feature>
<evidence type="ECO:0000313" key="2">
    <source>
        <dbReference type="Proteomes" id="UP000295264"/>
    </source>
</evidence>
<gene>
    <name evidence="1" type="ORF">DBR06_SOUSAS40310003</name>
</gene>
<evidence type="ECO:0000313" key="1">
    <source>
        <dbReference type="EMBL" id="TEA40912.1"/>
    </source>
</evidence>
<sequence>TDESSDTYMQVELPYSLFAYLFM</sequence>
<name>A0A484GYS6_SOUCH</name>
<dbReference type="EMBL" id="QWLN02002092">
    <property type="protein sequence ID" value="TEA40912.1"/>
    <property type="molecule type" value="Genomic_DNA"/>
</dbReference>
<proteinExistence type="predicted"/>
<dbReference type="AlphaFoldDB" id="A0A484GYS6"/>